<dbReference type="AlphaFoldDB" id="A0A916TA88"/>
<sequence>MTMTLDDLAEVVTNLAAVDTDILGGVIAEIERITRTHGVPVVRATLEIDGIMLDPGLSATAVMELATRVGAGLVYLDRSVVDAESVAHSLRDGDGDAEEREARKKALRVVKKLDGFTSSIELGFAHSGIMHTWEQIAPWSDYVEELMEGIETTATYTPNEPEQEGYGSELVEGLAADPAFRCARSNHERELAATSYMSTTGSAVAEERWLLYRTMRDAQNLIQQRTLELEDKLKPRLKELAMALAATDNFRSAQTADMRRDVAQQWLAANHTEGLRVRRSLVNELAVTAKKHPDGQLGLV</sequence>
<comment type="caution">
    <text evidence="1">The sequence shown here is derived from an EMBL/GenBank/DDBJ whole genome shotgun (WGS) entry which is preliminary data.</text>
</comment>
<protein>
    <submittedName>
        <fullName evidence="1">Uncharacterized protein</fullName>
    </submittedName>
</protein>
<reference evidence="1" key="1">
    <citation type="journal article" date="2014" name="Int. J. Syst. Evol. Microbiol.">
        <title>Complete genome sequence of Corynebacterium casei LMG S-19264T (=DSM 44701T), isolated from a smear-ripened cheese.</title>
        <authorList>
            <consortium name="US DOE Joint Genome Institute (JGI-PGF)"/>
            <person name="Walter F."/>
            <person name="Albersmeier A."/>
            <person name="Kalinowski J."/>
            <person name="Ruckert C."/>
        </authorList>
    </citation>
    <scope>NUCLEOTIDE SEQUENCE</scope>
    <source>
        <strain evidence="1">CGMCC 1.12827</strain>
    </source>
</reference>
<keyword evidence="2" id="KW-1185">Reference proteome</keyword>
<evidence type="ECO:0000313" key="1">
    <source>
        <dbReference type="EMBL" id="GGB37454.1"/>
    </source>
</evidence>
<dbReference type="Proteomes" id="UP000621454">
    <property type="component" value="Unassembled WGS sequence"/>
</dbReference>
<evidence type="ECO:0000313" key="2">
    <source>
        <dbReference type="Proteomes" id="UP000621454"/>
    </source>
</evidence>
<name>A0A916TA88_9ACTN</name>
<gene>
    <name evidence="1" type="ORF">GCM10011489_26600</name>
</gene>
<reference evidence="1" key="2">
    <citation type="submission" date="2020-09" db="EMBL/GenBank/DDBJ databases">
        <authorList>
            <person name="Sun Q."/>
            <person name="Zhou Y."/>
        </authorList>
    </citation>
    <scope>NUCLEOTIDE SEQUENCE</scope>
    <source>
        <strain evidence="1">CGMCC 1.12827</strain>
    </source>
</reference>
<organism evidence="1 2">
    <name type="scientific">Gordonia jinhuaensis</name>
    <dbReference type="NCBI Taxonomy" id="1517702"/>
    <lineage>
        <taxon>Bacteria</taxon>
        <taxon>Bacillati</taxon>
        <taxon>Actinomycetota</taxon>
        <taxon>Actinomycetes</taxon>
        <taxon>Mycobacteriales</taxon>
        <taxon>Gordoniaceae</taxon>
        <taxon>Gordonia</taxon>
    </lineage>
</organism>
<proteinExistence type="predicted"/>
<dbReference type="EMBL" id="BMGC01000019">
    <property type="protein sequence ID" value="GGB37454.1"/>
    <property type="molecule type" value="Genomic_DNA"/>
</dbReference>
<accession>A0A916TA88</accession>
<dbReference type="RefSeq" id="WP_188587068.1">
    <property type="nucleotide sequence ID" value="NZ_BMGC01000019.1"/>
</dbReference>